<dbReference type="PANTHER" id="PTHR37162:SF1">
    <property type="entry name" value="BED-TYPE DOMAIN-CONTAINING PROTEIN"/>
    <property type="match status" value="1"/>
</dbReference>
<dbReference type="InterPro" id="IPR012337">
    <property type="entry name" value="RNaseH-like_sf"/>
</dbReference>
<dbReference type="SUPFAM" id="SSF53098">
    <property type="entry name" value="Ribonuclease H-like"/>
    <property type="match status" value="1"/>
</dbReference>
<protein>
    <submittedName>
        <fullName evidence="2">Zinc finger MYM-type protein 1-like</fullName>
    </submittedName>
</protein>
<proteinExistence type="predicted"/>
<dbReference type="EMBL" id="VUJU01008194">
    <property type="protein sequence ID" value="KAF0734367.1"/>
    <property type="molecule type" value="Genomic_DNA"/>
</dbReference>
<accession>A0A6G0X3I1</accession>
<dbReference type="OrthoDB" id="10023262at2759"/>
<gene>
    <name evidence="2" type="ORF">FWK35_00028089</name>
</gene>
<evidence type="ECO:0000313" key="2">
    <source>
        <dbReference type="EMBL" id="KAF0734367.1"/>
    </source>
</evidence>
<reference evidence="2 3" key="1">
    <citation type="submission" date="2019-08" db="EMBL/GenBank/DDBJ databases">
        <title>Whole genome of Aphis craccivora.</title>
        <authorList>
            <person name="Voronova N.V."/>
            <person name="Shulinski R.S."/>
            <person name="Bandarenka Y.V."/>
            <person name="Zhorov D.G."/>
            <person name="Warner D."/>
        </authorList>
    </citation>
    <scope>NUCLEOTIDE SEQUENCE [LARGE SCALE GENOMIC DNA]</scope>
    <source>
        <strain evidence="2">180601</strain>
        <tissue evidence="2">Whole Body</tissue>
    </source>
</reference>
<feature type="domain" description="MULE transposase" evidence="1">
    <location>
        <begin position="212"/>
        <end position="309"/>
    </location>
</feature>
<dbReference type="Gene3D" id="2.20.25.240">
    <property type="match status" value="1"/>
</dbReference>
<dbReference type="Proteomes" id="UP000478052">
    <property type="component" value="Unassembled WGS sequence"/>
</dbReference>
<dbReference type="PANTHER" id="PTHR37162">
    <property type="entry name" value="HAT FAMILY DIMERISATION DOMAINCONTAINING PROTEIN-RELATED"/>
    <property type="match status" value="1"/>
</dbReference>
<sequence>MGTGDSDNIPSRRVPGVRGRLVYLDGKDYTYVQNHTSTNRRQLRCTRYECGCLATASMALELENAPIIMYSRHNHRPGHDVEIGNFLAILRSRGAAESTSPRIIYEEESRRFPNAATEMSVDVALRMMRNICQRFNPPVPASLAAMGETIASQEWRGRLMSLLDDNNNNAFFQGSLEYLIDTESIFGGLVFANLQFLQNYAPFMRQSTVVAVDGTFGVLPRSPSDKDQLVTIHVLLDNISIPVVYAILNQRTENIYVRLWQFLKSDLPFSFLNWNNLQIITDYETALRNAIRRVVPENQLVGCWFHFNQQKFRDEWRTIKQFKNWLEPVPDNHLKAYCCYCRLQMVSELTTLKNHMNSMKHINAAKSISGMKTGLFSTTTAIRKDDEAIKRAELKICGFIAEHNISFNSMDHLTQVLKDAFPDSKIAQGLHLGRTKSTNIVKNVIGQNHKIDIINDIKQTNFSIIIDESTDVGTLKTLCICIRYFNTKQNKIESKFWYLIQLFKNGNSANEGATAIRIYDEVLNSLRKEGVPLENVTRFASDGCNTMMGQWNSVSSHFKEDFPGVMIQKCICHSLALCASEACKVPPRRCEDLARDTYNYFKSSCKRIAQYKEFQLFCDVEPHRILRPSQIRWLSLEMVVRRLNEQWEPLNKYFKEHGLNDPLIQLFYEFLEWVLPKFVHLNKLFQSEKGVIVTLYSKMTVTYTEVDPNDSTQFFRDESMYLGFKVMKKMNKPEIYSNKQMLKDFFTRCRQFLIVCCNQIKKRFDFGDTLLKSLSNLQPSNVLSSTCLQTLSFIFNEVPRITNLYNDESLQKVNDEWRMLIFTNLSEDTKNIQYAEDFWISLLNLETNGDYPFKNVAGFVLKVLSLPHSSVDCERVFSKVNLIKSKIRNKLSTETMSGLLLASQQMKDMNPKYVEMYDKKYVMSLCRL</sequence>
<dbReference type="InterPro" id="IPR018289">
    <property type="entry name" value="MULE_transposase_dom"/>
</dbReference>
<comment type="caution">
    <text evidence="2">The sequence shown here is derived from an EMBL/GenBank/DDBJ whole genome shotgun (WGS) entry which is preliminary data.</text>
</comment>
<evidence type="ECO:0000313" key="3">
    <source>
        <dbReference type="Proteomes" id="UP000478052"/>
    </source>
</evidence>
<organism evidence="2 3">
    <name type="scientific">Aphis craccivora</name>
    <name type="common">Cowpea aphid</name>
    <dbReference type="NCBI Taxonomy" id="307492"/>
    <lineage>
        <taxon>Eukaryota</taxon>
        <taxon>Metazoa</taxon>
        <taxon>Ecdysozoa</taxon>
        <taxon>Arthropoda</taxon>
        <taxon>Hexapoda</taxon>
        <taxon>Insecta</taxon>
        <taxon>Pterygota</taxon>
        <taxon>Neoptera</taxon>
        <taxon>Paraneoptera</taxon>
        <taxon>Hemiptera</taxon>
        <taxon>Sternorrhyncha</taxon>
        <taxon>Aphidomorpha</taxon>
        <taxon>Aphidoidea</taxon>
        <taxon>Aphididae</taxon>
        <taxon>Aphidini</taxon>
        <taxon>Aphis</taxon>
        <taxon>Aphis</taxon>
    </lineage>
</organism>
<dbReference type="Pfam" id="PF10551">
    <property type="entry name" value="MULE"/>
    <property type="match status" value="1"/>
</dbReference>
<dbReference type="AlphaFoldDB" id="A0A6G0X3I1"/>
<evidence type="ECO:0000259" key="1">
    <source>
        <dbReference type="Pfam" id="PF10551"/>
    </source>
</evidence>
<keyword evidence="3" id="KW-1185">Reference proteome</keyword>
<name>A0A6G0X3I1_APHCR</name>